<keyword evidence="3" id="KW-1185">Reference proteome</keyword>
<name>A0A2K8KYX2_MARES</name>
<dbReference type="CDD" id="cd03676">
    <property type="entry name" value="NUDIX_Tnr3_like"/>
    <property type="match status" value="1"/>
</dbReference>
<proteinExistence type="predicted"/>
<evidence type="ECO:0000313" key="2">
    <source>
        <dbReference type="EMBL" id="ATX79982.1"/>
    </source>
</evidence>
<evidence type="ECO:0000259" key="1">
    <source>
        <dbReference type="Pfam" id="PF15916"/>
    </source>
</evidence>
<dbReference type="InterPro" id="IPR031804">
    <property type="entry name" value="DUF4743"/>
</dbReference>
<dbReference type="Proteomes" id="UP000231701">
    <property type="component" value="Chromosome"/>
</dbReference>
<dbReference type="InterPro" id="IPR015797">
    <property type="entry name" value="NUDIX_hydrolase-like_dom_sf"/>
</dbReference>
<feature type="domain" description="DUF4743" evidence="1">
    <location>
        <begin position="29"/>
        <end position="142"/>
    </location>
</feature>
<dbReference type="Gene3D" id="3.90.79.10">
    <property type="entry name" value="Nucleoside Triphosphate Pyrophosphohydrolase"/>
    <property type="match status" value="1"/>
</dbReference>
<protein>
    <recommendedName>
        <fullName evidence="1">DUF4743 domain-containing protein</fullName>
    </recommendedName>
</protein>
<accession>A0A2K8KYX2</accession>
<dbReference type="EMBL" id="CP018799">
    <property type="protein sequence ID" value="ATX79982.1"/>
    <property type="molecule type" value="Genomic_DNA"/>
</dbReference>
<sequence length="312" mass="34965">MQLDWVHFWLTVFAVVSDNQRFKLPCMTYIDHIRALNCWNPENFLPFVVDGTRMGWIRHRFASQLGDFPDCFITSSRQVLLNPELKGFESRSEAVAAVLERLAESGAVRPLLGEMFPVLSEFGKAAALQIDRAVVSQFGIRAFGQHLNGYVQTGDGLMMWIARRASDRRAFPDRLDHLVAGGLPHAISLSENLAKECREEADMPQQLAAAAKAVGAISYCCEVERGLRNDTIFCYDLLLPEAFIPNCTDGEVGSFELMPIEKVAEIVRHSDEFKPNCNLVIIDFLLRHGLISSSHKHHALLSEGLGRLPQNK</sequence>
<reference evidence="2 3" key="1">
    <citation type="submission" date="2016-12" db="EMBL/GenBank/DDBJ databases">
        <title>Isolation and genomic insights into novel planktonic Zetaproteobacteria from stratified waters of the Chesapeake Bay.</title>
        <authorList>
            <person name="McAllister S.M."/>
            <person name="Kato S."/>
            <person name="Chan C.S."/>
            <person name="Chiu B.K."/>
            <person name="Field E.K."/>
        </authorList>
    </citation>
    <scope>NUCLEOTIDE SEQUENCE [LARGE SCALE GENOMIC DNA]</scope>
    <source>
        <strain evidence="2 3">CP-5</strain>
    </source>
</reference>
<dbReference type="PANTHER" id="PTHR13622:SF8">
    <property type="entry name" value="THIAMIN PYROPHOSPHOKINASE 1"/>
    <property type="match status" value="1"/>
</dbReference>
<dbReference type="FunFam" id="3.90.79.10:FF:000019">
    <property type="entry name" value="Thiamin pyrophosphokinase, putative"/>
    <property type="match status" value="1"/>
</dbReference>
<gene>
    <name evidence="2" type="ORF">Ga0123461_1569</name>
</gene>
<dbReference type="KEGG" id="maes:Ga0123461_1569"/>
<evidence type="ECO:0000313" key="3">
    <source>
        <dbReference type="Proteomes" id="UP000231701"/>
    </source>
</evidence>
<dbReference type="PANTHER" id="PTHR13622">
    <property type="entry name" value="THIAMIN PYROPHOSPHOKINASE"/>
    <property type="match status" value="1"/>
</dbReference>
<dbReference type="Pfam" id="PF15916">
    <property type="entry name" value="DUF4743"/>
    <property type="match status" value="1"/>
</dbReference>
<dbReference type="SUPFAM" id="SSF55811">
    <property type="entry name" value="Nudix"/>
    <property type="match status" value="1"/>
</dbReference>
<dbReference type="AlphaFoldDB" id="A0A2K8KYX2"/>
<organism evidence="2 3">
    <name type="scientific">Mariprofundus aestuarium</name>
    <dbReference type="NCBI Taxonomy" id="1921086"/>
    <lineage>
        <taxon>Bacteria</taxon>
        <taxon>Pseudomonadati</taxon>
        <taxon>Pseudomonadota</taxon>
        <taxon>Candidatius Mariprofundia</taxon>
        <taxon>Mariprofundales</taxon>
        <taxon>Mariprofundaceae</taxon>
        <taxon>Mariprofundus</taxon>
    </lineage>
</organism>
<dbReference type="GO" id="GO:0044715">
    <property type="term" value="F:8-oxo-dGDP phosphatase activity"/>
    <property type="evidence" value="ECO:0007669"/>
    <property type="project" value="TreeGrafter"/>
</dbReference>